<gene>
    <name evidence="2" type="ORF">EOE48_14420</name>
</gene>
<feature type="signal peptide" evidence="1">
    <location>
        <begin position="1"/>
        <end position="27"/>
    </location>
</feature>
<organism evidence="2 3">
    <name type="scientific">Methylobacterium oryzihabitans</name>
    <dbReference type="NCBI Taxonomy" id="2499852"/>
    <lineage>
        <taxon>Bacteria</taxon>
        <taxon>Pseudomonadati</taxon>
        <taxon>Pseudomonadota</taxon>
        <taxon>Alphaproteobacteria</taxon>
        <taxon>Hyphomicrobiales</taxon>
        <taxon>Methylobacteriaceae</taxon>
        <taxon>Methylobacterium</taxon>
    </lineage>
</organism>
<dbReference type="OrthoDB" id="7998693at2"/>
<dbReference type="Proteomes" id="UP000286997">
    <property type="component" value="Unassembled WGS sequence"/>
</dbReference>
<dbReference type="EMBL" id="SACP01000013">
    <property type="protein sequence ID" value="RVU17104.1"/>
    <property type="molecule type" value="Genomic_DNA"/>
</dbReference>
<accession>A0A3S2VTK8</accession>
<evidence type="ECO:0000313" key="3">
    <source>
        <dbReference type="Proteomes" id="UP000286997"/>
    </source>
</evidence>
<proteinExistence type="predicted"/>
<name>A0A3S2VTK8_9HYPH</name>
<sequence>MPLLHGTALLRPALAAILILAAGTAFAQPVCSGAQRKLDEAAALRFQARQDARTGDRDRVCDNLGDAEDRYDEARDAFEDCGLGVASIDIKSAQRSIRSEKRFFRCD</sequence>
<keyword evidence="3" id="KW-1185">Reference proteome</keyword>
<evidence type="ECO:0000313" key="2">
    <source>
        <dbReference type="EMBL" id="RVU17104.1"/>
    </source>
</evidence>
<reference evidence="2 3" key="1">
    <citation type="submission" date="2019-01" db="EMBL/GenBank/DDBJ databases">
        <authorList>
            <person name="Chen W.-M."/>
        </authorList>
    </citation>
    <scope>NUCLEOTIDE SEQUENCE [LARGE SCALE GENOMIC DNA]</scope>
    <source>
        <strain evidence="2 3">TER-1</strain>
    </source>
</reference>
<keyword evidence="1" id="KW-0732">Signal</keyword>
<protein>
    <submittedName>
        <fullName evidence="2">Uncharacterized protein</fullName>
    </submittedName>
</protein>
<evidence type="ECO:0000256" key="1">
    <source>
        <dbReference type="SAM" id="SignalP"/>
    </source>
</evidence>
<dbReference type="AlphaFoldDB" id="A0A3S2VTK8"/>
<comment type="caution">
    <text evidence="2">The sequence shown here is derived from an EMBL/GenBank/DDBJ whole genome shotgun (WGS) entry which is preliminary data.</text>
</comment>
<dbReference type="RefSeq" id="WP_127730262.1">
    <property type="nucleotide sequence ID" value="NZ_SACP01000013.1"/>
</dbReference>
<feature type="chain" id="PRO_5018550088" evidence="1">
    <location>
        <begin position="28"/>
        <end position="107"/>
    </location>
</feature>